<comment type="caution">
    <text evidence="1">The sequence shown here is derived from an EMBL/GenBank/DDBJ whole genome shotgun (WGS) entry which is preliminary data.</text>
</comment>
<evidence type="ECO:0000313" key="2">
    <source>
        <dbReference type="Proteomes" id="UP000196331"/>
    </source>
</evidence>
<dbReference type="EMBL" id="FUKM01000032">
    <property type="protein sequence ID" value="SJN12228.1"/>
    <property type="molecule type" value="Genomic_DNA"/>
</dbReference>
<sequence length="56" mass="6417">MPIPEKEALIRELVDVMERFHAEIGQKPDQYEAVVSYPNDGHLLIRLQAVDRNANS</sequence>
<dbReference type="Proteomes" id="UP000196331">
    <property type="component" value="Unassembled WGS sequence"/>
</dbReference>
<organism evidence="1 2">
    <name type="scientific">Halomonas citrativorans</name>
    <dbReference type="NCBI Taxonomy" id="2742612"/>
    <lineage>
        <taxon>Bacteria</taxon>
        <taxon>Pseudomonadati</taxon>
        <taxon>Pseudomonadota</taxon>
        <taxon>Gammaproteobacteria</taxon>
        <taxon>Oceanospirillales</taxon>
        <taxon>Halomonadaceae</taxon>
        <taxon>Halomonas</taxon>
    </lineage>
</organism>
<name>A0A1R4HXK8_9GAMM</name>
<accession>A0A1R4HXK8</accession>
<proteinExistence type="predicted"/>
<dbReference type="RefSeq" id="WP_176372188.1">
    <property type="nucleotide sequence ID" value="NZ_FUKM01000032.1"/>
</dbReference>
<evidence type="ECO:0000313" key="1">
    <source>
        <dbReference type="EMBL" id="SJN12228.1"/>
    </source>
</evidence>
<protein>
    <submittedName>
        <fullName evidence="1">Uncharacterized protein</fullName>
    </submittedName>
</protein>
<gene>
    <name evidence="1" type="ORF">CZ787_07595</name>
</gene>
<dbReference type="AlphaFoldDB" id="A0A1R4HXK8"/>
<reference evidence="1 2" key="1">
    <citation type="submission" date="2017-02" db="EMBL/GenBank/DDBJ databases">
        <authorList>
            <person name="Dridi B."/>
        </authorList>
    </citation>
    <scope>NUCLEOTIDE SEQUENCE [LARGE SCALE GENOMIC DNA]</scope>
    <source>
        <strain evidence="1 2">JB380</strain>
    </source>
</reference>